<gene>
    <name evidence="1" type="ORF">ASZ90_010215</name>
</gene>
<name>A0A0W8FGM9_9ZZZZ</name>
<protein>
    <submittedName>
        <fullName evidence="1">Uncharacterized protein</fullName>
    </submittedName>
</protein>
<organism evidence="1">
    <name type="scientific">hydrocarbon metagenome</name>
    <dbReference type="NCBI Taxonomy" id="938273"/>
    <lineage>
        <taxon>unclassified sequences</taxon>
        <taxon>metagenomes</taxon>
        <taxon>ecological metagenomes</taxon>
    </lineage>
</organism>
<reference evidence="1" key="1">
    <citation type="journal article" date="2015" name="Proc. Natl. Acad. Sci. U.S.A.">
        <title>Networks of energetic and metabolic interactions define dynamics in microbial communities.</title>
        <authorList>
            <person name="Embree M."/>
            <person name="Liu J.K."/>
            <person name="Al-Bassam M.M."/>
            <person name="Zengler K."/>
        </authorList>
    </citation>
    <scope>NUCLEOTIDE SEQUENCE</scope>
</reference>
<accession>A0A0W8FGM9</accession>
<dbReference type="EMBL" id="LNQE01001232">
    <property type="protein sequence ID" value="KUG20045.1"/>
    <property type="molecule type" value="Genomic_DNA"/>
</dbReference>
<dbReference type="AlphaFoldDB" id="A0A0W8FGM9"/>
<proteinExistence type="predicted"/>
<sequence length="42" mass="4874">MAVDAEPLSEETIRGIEDALEDIRAGRFYSEHEIENEFCMKE</sequence>
<comment type="caution">
    <text evidence="1">The sequence shown here is derived from an EMBL/GenBank/DDBJ whole genome shotgun (WGS) entry which is preliminary data.</text>
</comment>
<evidence type="ECO:0000313" key="1">
    <source>
        <dbReference type="EMBL" id="KUG20045.1"/>
    </source>
</evidence>